<feature type="domain" description="D-alanyl-D-alanine carboxypeptidase-like core" evidence="1">
    <location>
        <begin position="24"/>
        <end position="178"/>
    </location>
</feature>
<evidence type="ECO:0000313" key="3">
    <source>
        <dbReference type="Proteomes" id="UP000061457"/>
    </source>
</evidence>
<evidence type="ECO:0000259" key="1">
    <source>
        <dbReference type="Pfam" id="PF02557"/>
    </source>
</evidence>
<keyword evidence="2" id="KW-0645">Protease</keyword>
<dbReference type="SUPFAM" id="SSF55166">
    <property type="entry name" value="Hedgehog/DD-peptidase"/>
    <property type="match status" value="1"/>
</dbReference>
<dbReference type="Proteomes" id="UP000061457">
    <property type="component" value="Chromosome I"/>
</dbReference>
<proteinExistence type="predicted"/>
<organism evidence="2 3">
    <name type="scientific">Pseudoalteromonas phenolica</name>
    <dbReference type="NCBI Taxonomy" id="161398"/>
    <lineage>
        <taxon>Bacteria</taxon>
        <taxon>Pseudomonadati</taxon>
        <taxon>Pseudomonadota</taxon>
        <taxon>Gammaproteobacteria</taxon>
        <taxon>Alteromonadales</taxon>
        <taxon>Pseudoalteromonadaceae</taxon>
        <taxon>Pseudoalteromonas</taxon>
    </lineage>
</organism>
<dbReference type="InterPro" id="IPR052179">
    <property type="entry name" value="DD-CPase-like"/>
</dbReference>
<dbReference type="STRING" id="161398.PP2015_1392"/>
<dbReference type="CDD" id="cd14847">
    <property type="entry name" value="DD-carboxypeptidase_like"/>
    <property type="match status" value="1"/>
</dbReference>
<dbReference type="Pfam" id="PF02557">
    <property type="entry name" value="VanY"/>
    <property type="match status" value="1"/>
</dbReference>
<dbReference type="EMBL" id="CP013187">
    <property type="protein sequence ID" value="ALO41898.1"/>
    <property type="molecule type" value="Genomic_DNA"/>
</dbReference>
<keyword evidence="2" id="KW-0378">Hydrolase</keyword>
<dbReference type="PANTHER" id="PTHR34385:SF1">
    <property type="entry name" value="PEPTIDOGLYCAN L-ALANYL-D-GLUTAMATE ENDOPEPTIDASE CWLK"/>
    <property type="match status" value="1"/>
</dbReference>
<gene>
    <name evidence="2" type="ORF">PP2015_1392</name>
</gene>
<protein>
    <submittedName>
        <fullName evidence="2">D-alanyl-D-alanine carboxypeptidase</fullName>
    </submittedName>
</protein>
<dbReference type="PANTHER" id="PTHR34385">
    <property type="entry name" value="D-ALANYL-D-ALANINE CARBOXYPEPTIDASE"/>
    <property type="match status" value="1"/>
</dbReference>
<dbReference type="GO" id="GO:0004180">
    <property type="term" value="F:carboxypeptidase activity"/>
    <property type="evidence" value="ECO:0007669"/>
    <property type="project" value="UniProtKB-KW"/>
</dbReference>
<dbReference type="OrthoDB" id="9804372at2"/>
<dbReference type="Gene3D" id="3.30.1380.10">
    <property type="match status" value="1"/>
</dbReference>
<accession>A0A0S2K096</accession>
<evidence type="ECO:0000313" key="2">
    <source>
        <dbReference type="EMBL" id="ALO41898.1"/>
    </source>
</evidence>
<dbReference type="PATRIC" id="fig|161398.10.peg.1418"/>
<reference evidence="2 3" key="1">
    <citation type="submission" date="2015-11" db="EMBL/GenBank/DDBJ databases">
        <authorList>
            <person name="Zhang Y."/>
            <person name="Guo Z."/>
        </authorList>
    </citation>
    <scope>NUCLEOTIDE SEQUENCE [LARGE SCALE GENOMIC DNA]</scope>
    <source>
        <strain evidence="2 3">KCTC 12086</strain>
    </source>
</reference>
<dbReference type="GO" id="GO:0006508">
    <property type="term" value="P:proteolysis"/>
    <property type="evidence" value="ECO:0007669"/>
    <property type="project" value="InterPro"/>
</dbReference>
<dbReference type="InterPro" id="IPR003709">
    <property type="entry name" value="VanY-like_core_dom"/>
</dbReference>
<dbReference type="RefSeq" id="WP_058029597.1">
    <property type="nucleotide sequence ID" value="NZ_CP013187.1"/>
</dbReference>
<dbReference type="AlphaFoldDB" id="A0A0S2K096"/>
<sequence>MTLSDMAACACGLSEAHLTEYKGKQLHQGIIDDFLDLELAAKNAGFDLEIASAYRSFERQSLIWNNKFSGKRPILNANNGPVDIANLSEIEIIQAIMLYSAMPGASRHHFGTDLDVFAPNLLKPGQTLQLEPWEYQFDGPFYTLNIWLDKNLSKFGFYRPYEEFKGGVASEPWHISHIACSQDLFEYQNIENINQALKASNVFGRNTLIENMPSLYERFVSNVCEL</sequence>
<name>A0A0S2K096_9GAMM</name>
<dbReference type="InterPro" id="IPR009045">
    <property type="entry name" value="Zn_M74/Hedgehog-like"/>
</dbReference>
<keyword evidence="3" id="KW-1185">Reference proteome</keyword>
<keyword evidence="2" id="KW-0121">Carboxypeptidase</keyword>
<dbReference type="KEGG" id="pphe:PP2015_1392"/>